<dbReference type="SMART" id="SM00062">
    <property type="entry name" value="PBPb"/>
    <property type="match status" value="1"/>
</dbReference>
<evidence type="ECO:0000256" key="1">
    <source>
        <dbReference type="ARBA" id="ARBA00010333"/>
    </source>
</evidence>
<proteinExistence type="inferred from homology"/>
<evidence type="ECO:0000256" key="2">
    <source>
        <dbReference type="ARBA" id="ARBA00022448"/>
    </source>
</evidence>
<dbReference type="EMBL" id="VOBQ01000014">
    <property type="protein sequence ID" value="TWO69710.1"/>
    <property type="molecule type" value="Genomic_DNA"/>
</dbReference>
<dbReference type="OrthoDB" id="7240770at2"/>
<evidence type="ECO:0000259" key="5">
    <source>
        <dbReference type="SMART" id="SM00062"/>
    </source>
</evidence>
<sequence>MPRETCRGTLMPRTLPRFALRCALAAMLAAPLLAAAGDVMDRIARRDEIIIGHRTESPPFAFLDAAGQPIGYSIDLCRGIAERIRAELGKPRLPIRFVPVPSDQMVRIVSAGNVDLLCAGTSDTEERRQTMAFSIPIFVTNAKFLVRLKDSIGSAKQLKGQSVAVLGRTTAESAVPAYSERTGLDLQISRALTAEAAIGQLDLGQVKAYARDEVLLLSQLAQLKNERDYGVLQDVISTEINAIALPKGDALLQKAVDQGIALMVRSGQAEALYKKWFIDPHVGAPAGLRLRMPAELKEWFDRLR</sequence>
<dbReference type="InterPro" id="IPR051455">
    <property type="entry name" value="Bact_solute-bind_prot3"/>
</dbReference>
<keyword evidence="2" id="KW-0813">Transport</keyword>
<evidence type="ECO:0000313" key="7">
    <source>
        <dbReference type="Proteomes" id="UP000318199"/>
    </source>
</evidence>
<dbReference type="GO" id="GO:0006865">
    <property type="term" value="P:amino acid transport"/>
    <property type="evidence" value="ECO:0007669"/>
    <property type="project" value="TreeGrafter"/>
</dbReference>
<dbReference type="CDD" id="cd13688">
    <property type="entry name" value="PBP2_GltI_DEBP"/>
    <property type="match status" value="1"/>
</dbReference>
<dbReference type="GO" id="GO:0005576">
    <property type="term" value="C:extracellular region"/>
    <property type="evidence" value="ECO:0007669"/>
    <property type="project" value="TreeGrafter"/>
</dbReference>
<dbReference type="Gene3D" id="3.40.190.10">
    <property type="entry name" value="Periplasmic binding protein-like II"/>
    <property type="match status" value="2"/>
</dbReference>
<dbReference type="PANTHER" id="PTHR30085">
    <property type="entry name" value="AMINO ACID ABC TRANSPORTER PERMEASE"/>
    <property type="match status" value="1"/>
</dbReference>
<evidence type="ECO:0000256" key="4">
    <source>
        <dbReference type="SAM" id="SignalP"/>
    </source>
</evidence>
<dbReference type="Proteomes" id="UP000318199">
    <property type="component" value="Unassembled WGS sequence"/>
</dbReference>
<gene>
    <name evidence="6" type="ORF">FN976_17960</name>
</gene>
<feature type="chain" id="PRO_5021735864" evidence="4">
    <location>
        <begin position="35"/>
        <end position="304"/>
    </location>
</feature>
<feature type="domain" description="Solute-binding protein family 3/N-terminal" evidence="5">
    <location>
        <begin position="48"/>
        <end position="280"/>
    </location>
</feature>
<organism evidence="6 7">
    <name type="scientific">Caenimonas sedimenti</name>
    <dbReference type="NCBI Taxonomy" id="2596921"/>
    <lineage>
        <taxon>Bacteria</taxon>
        <taxon>Pseudomonadati</taxon>
        <taxon>Pseudomonadota</taxon>
        <taxon>Betaproteobacteria</taxon>
        <taxon>Burkholderiales</taxon>
        <taxon>Comamonadaceae</taxon>
        <taxon>Caenimonas</taxon>
    </lineage>
</organism>
<dbReference type="PANTHER" id="PTHR30085:SF6">
    <property type="entry name" value="ABC TRANSPORTER GLUTAMINE-BINDING PROTEIN GLNH"/>
    <property type="match status" value="1"/>
</dbReference>
<dbReference type="SUPFAM" id="SSF53850">
    <property type="entry name" value="Periplasmic binding protein-like II"/>
    <property type="match status" value="1"/>
</dbReference>
<dbReference type="GO" id="GO:0030288">
    <property type="term" value="C:outer membrane-bounded periplasmic space"/>
    <property type="evidence" value="ECO:0007669"/>
    <property type="project" value="TreeGrafter"/>
</dbReference>
<dbReference type="Pfam" id="PF00497">
    <property type="entry name" value="SBP_bac_3"/>
    <property type="match status" value="1"/>
</dbReference>
<protein>
    <submittedName>
        <fullName evidence="6">Amino acid ABC transporter substrate-binding protein</fullName>
    </submittedName>
</protein>
<evidence type="ECO:0000313" key="6">
    <source>
        <dbReference type="EMBL" id="TWO69710.1"/>
    </source>
</evidence>
<comment type="caution">
    <text evidence="6">The sequence shown here is derived from an EMBL/GenBank/DDBJ whole genome shotgun (WGS) entry which is preliminary data.</text>
</comment>
<keyword evidence="7" id="KW-1185">Reference proteome</keyword>
<reference evidence="6 7" key="1">
    <citation type="submission" date="2019-07" db="EMBL/GenBank/DDBJ databases">
        <title>Caenimonas sedimenti sp. nov., isolated from activated sludge.</title>
        <authorList>
            <person name="Xu J."/>
        </authorList>
    </citation>
    <scope>NUCLEOTIDE SEQUENCE [LARGE SCALE GENOMIC DNA]</scope>
    <source>
        <strain evidence="6 7">HX-9-20</strain>
    </source>
</reference>
<dbReference type="AlphaFoldDB" id="A0A562ZMA8"/>
<evidence type="ECO:0000256" key="3">
    <source>
        <dbReference type="ARBA" id="ARBA00022729"/>
    </source>
</evidence>
<feature type="signal peptide" evidence="4">
    <location>
        <begin position="1"/>
        <end position="34"/>
    </location>
</feature>
<comment type="similarity">
    <text evidence="1">Belongs to the bacterial solute-binding protein 3 family.</text>
</comment>
<accession>A0A562ZMA8</accession>
<keyword evidence="3 4" id="KW-0732">Signal</keyword>
<dbReference type="InterPro" id="IPR001638">
    <property type="entry name" value="Solute-binding_3/MltF_N"/>
</dbReference>
<name>A0A562ZMA8_9BURK</name>